<accession>A0A183VG90</accession>
<sequence length="91" mass="10231">MSSEKDLASRLAEGPDCQPCRFTGTAAAFVIGSYILYYTRGGFYASRPYQKLFMRIAAAGAYYMSTARFIYLPPFTHLAPTRHDGNRHNHS</sequence>
<evidence type="ECO:0000313" key="2">
    <source>
        <dbReference type="EMBL" id="VDM51081.1"/>
    </source>
</evidence>
<dbReference type="WBParaSite" id="TCNE_0001976401-mRNA-1">
    <property type="protein sequence ID" value="TCNE_0001976401-mRNA-1"/>
    <property type="gene ID" value="TCNE_0001976401"/>
</dbReference>
<evidence type="ECO:0000313" key="3">
    <source>
        <dbReference type="Proteomes" id="UP000050794"/>
    </source>
</evidence>
<reference evidence="4" key="1">
    <citation type="submission" date="2016-06" db="UniProtKB">
        <authorList>
            <consortium name="WormBaseParasite"/>
        </authorList>
    </citation>
    <scope>IDENTIFICATION</scope>
</reference>
<organism evidence="3 4">
    <name type="scientific">Toxocara canis</name>
    <name type="common">Canine roundworm</name>
    <dbReference type="NCBI Taxonomy" id="6265"/>
    <lineage>
        <taxon>Eukaryota</taxon>
        <taxon>Metazoa</taxon>
        <taxon>Ecdysozoa</taxon>
        <taxon>Nematoda</taxon>
        <taxon>Chromadorea</taxon>
        <taxon>Rhabditida</taxon>
        <taxon>Spirurina</taxon>
        <taxon>Ascaridomorpha</taxon>
        <taxon>Ascaridoidea</taxon>
        <taxon>Toxocaridae</taxon>
        <taxon>Toxocara</taxon>
    </lineage>
</organism>
<evidence type="ECO:0000313" key="4">
    <source>
        <dbReference type="WBParaSite" id="TCNE_0001976401-mRNA-1"/>
    </source>
</evidence>
<proteinExistence type="predicted"/>
<dbReference type="Proteomes" id="UP000050794">
    <property type="component" value="Unassembled WGS sequence"/>
</dbReference>
<name>A0A183VG90_TOXCA</name>
<protein>
    <submittedName>
        <fullName evidence="4">DUF4536 domain-containing protein</fullName>
    </submittedName>
</protein>
<dbReference type="EMBL" id="UYWY01027456">
    <property type="protein sequence ID" value="VDM51081.1"/>
    <property type="molecule type" value="Genomic_DNA"/>
</dbReference>
<keyword evidence="3" id="KW-1185">Reference proteome</keyword>
<dbReference type="AlphaFoldDB" id="A0A183VG90"/>
<evidence type="ECO:0000256" key="1">
    <source>
        <dbReference type="SAM" id="Phobius"/>
    </source>
</evidence>
<gene>
    <name evidence="2" type="ORF">TCNE_LOCUS19760</name>
</gene>
<keyword evidence="1" id="KW-0812">Transmembrane</keyword>
<feature type="transmembrane region" description="Helical" evidence="1">
    <location>
        <begin position="22"/>
        <end position="40"/>
    </location>
</feature>
<keyword evidence="1" id="KW-0472">Membrane</keyword>
<reference evidence="2 3" key="2">
    <citation type="submission" date="2018-11" db="EMBL/GenBank/DDBJ databases">
        <authorList>
            <consortium name="Pathogen Informatics"/>
        </authorList>
    </citation>
    <scope>NUCLEOTIDE SEQUENCE [LARGE SCALE GENOMIC DNA]</scope>
</reference>
<keyword evidence="1" id="KW-1133">Transmembrane helix</keyword>